<dbReference type="SUPFAM" id="SSF56436">
    <property type="entry name" value="C-type lectin-like"/>
    <property type="match status" value="1"/>
</dbReference>
<evidence type="ECO:0008006" key="3">
    <source>
        <dbReference type="Google" id="ProtNLM"/>
    </source>
</evidence>
<reference evidence="1 2" key="1">
    <citation type="submission" date="2024-11" db="EMBL/GenBank/DDBJ databases">
        <title>Chromosome-level genome assembly of the freshwater bivalve Anodonta woodiana.</title>
        <authorList>
            <person name="Chen X."/>
        </authorList>
    </citation>
    <scope>NUCLEOTIDE SEQUENCE [LARGE SCALE GENOMIC DNA]</scope>
    <source>
        <strain evidence="1">MN2024</strain>
        <tissue evidence="1">Gills</tissue>
    </source>
</reference>
<dbReference type="Proteomes" id="UP001634394">
    <property type="component" value="Unassembled WGS sequence"/>
</dbReference>
<dbReference type="AlphaFoldDB" id="A0ABD3TKA6"/>
<dbReference type="EMBL" id="JBJQND010000018">
    <property type="protein sequence ID" value="KAL3836767.1"/>
    <property type="molecule type" value="Genomic_DNA"/>
</dbReference>
<name>A0ABD3TKA6_SINWO</name>
<sequence length="287" mass="32013">MVEWSAAEATCHKNNGKLFKPNETSFDVFLFSESNFNDDVWVAANYINITDVGSASRGDSFFRCEMCKTEGSCGTTCLYKACGDRCKVACVPLREPYNYILSDSPSNWTEANIWCKQHVSELGDKINNTSIFPPIGYCHDGCFWTKHMIQVQLENEIAQDNEPGECGILHNGTISFTSCRRLLHPLCERVSNIALETSRHYSSQGHISSIVMNTTITSMTTALATQRRTNQINETITPSSIYATFSVTNDIERRTTNGLNEEHSSVLGGATTYRNDLEKLPQKSGTI</sequence>
<evidence type="ECO:0000313" key="2">
    <source>
        <dbReference type="Proteomes" id="UP001634394"/>
    </source>
</evidence>
<comment type="caution">
    <text evidence="1">The sequence shown here is derived from an EMBL/GenBank/DDBJ whole genome shotgun (WGS) entry which is preliminary data.</text>
</comment>
<organism evidence="1 2">
    <name type="scientific">Sinanodonta woodiana</name>
    <name type="common">Chinese pond mussel</name>
    <name type="synonym">Anodonta woodiana</name>
    <dbReference type="NCBI Taxonomy" id="1069815"/>
    <lineage>
        <taxon>Eukaryota</taxon>
        <taxon>Metazoa</taxon>
        <taxon>Spiralia</taxon>
        <taxon>Lophotrochozoa</taxon>
        <taxon>Mollusca</taxon>
        <taxon>Bivalvia</taxon>
        <taxon>Autobranchia</taxon>
        <taxon>Heteroconchia</taxon>
        <taxon>Palaeoheterodonta</taxon>
        <taxon>Unionida</taxon>
        <taxon>Unionoidea</taxon>
        <taxon>Unionidae</taxon>
        <taxon>Unioninae</taxon>
        <taxon>Sinanodonta</taxon>
    </lineage>
</organism>
<protein>
    <recommendedName>
        <fullName evidence="3">C-type lectin domain-containing protein</fullName>
    </recommendedName>
</protein>
<accession>A0ABD3TKA6</accession>
<keyword evidence="2" id="KW-1185">Reference proteome</keyword>
<dbReference type="InterPro" id="IPR016187">
    <property type="entry name" value="CTDL_fold"/>
</dbReference>
<proteinExistence type="predicted"/>
<evidence type="ECO:0000313" key="1">
    <source>
        <dbReference type="EMBL" id="KAL3836767.1"/>
    </source>
</evidence>
<gene>
    <name evidence="1" type="ORF">ACJMK2_022184</name>
</gene>